<dbReference type="InterPro" id="IPR050612">
    <property type="entry name" value="Prok_Mopterin_Oxidored"/>
</dbReference>
<evidence type="ECO:0000313" key="10">
    <source>
        <dbReference type="Proteomes" id="UP001165652"/>
    </source>
</evidence>
<comment type="similarity">
    <text evidence="2">Belongs to the prokaryotic molybdopterin-containing oxidoreductase family.</text>
</comment>
<sequence length="721" mass="79602">MLSRHGRDLRVDAKIPGEDTGIAIRKTLCSICEYKCLVDAYVKDGRLIKVEGSPGNPVNDGTLCSKGAASRQWVYNPDRLQTPLLRIGERGEGRWAPISWDEALDRIAARLGALKIESGPESVVFFAGYPKVMRPFLKRLAHTFGSPNYCTESSTCFAGTTIAGLLTYGYGLGQQGGAEIDQTRCILNWSTNLFYSQAPLGNRILDALDRGAKLIDVGPLRSLPAERADIHLRLRPGTCGALAMGMAHVIIEEGLHDRAFVEAWTQGFEQYRDYARQFTPDVTERITGVPRETIVAAARLYATTKPAALVTSACTTIHHTNGVQNHRAVTALIGLTGNFDRPGGNHIVPSSYYRPTGLAHREHAFEQTRPWAEMAPRVGQDRFPVWCRTVPQGQAMALPEQILGGAPYPIRAIVGFGLNHRMWPAPDHMREALRALDFFVDVELFMTESAKLADIVLPACSTFERNEFSISPNRYAIWTEQAIAPVGQSRPDVDIIIDLAKRLTPEDELMAQGHAACLEWIFAPAGLSIAELENHPGGMFLAGRPETPYEKYRKTGFPTPSKKMEFTSTVLAEHGLDALPVYREPMQSPVSTPELARDFPLILTTGSRLPMYIHGRTFRVPWLRRLHPDPTLDINPADADARGIAHLQWVEIATPRRALQVRANVTEYVAPGVVNMIHGYPGADANELIDPDYLDPVSGHPGYRSLMCEVRPRPAANGGSR</sequence>
<dbReference type="PROSITE" id="PS00490">
    <property type="entry name" value="MOLYBDOPTERIN_PROK_2"/>
    <property type="match status" value="1"/>
</dbReference>
<dbReference type="SMART" id="SM00926">
    <property type="entry name" value="Molybdop_Fe4S4"/>
    <property type="match status" value="1"/>
</dbReference>
<dbReference type="PROSITE" id="PS51669">
    <property type="entry name" value="4FE4S_MOW_BIS_MGD"/>
    <property type="match status" value="1"/>
</dbReference>
<dbReference type="Gene3D" id="3.40.50.740">
    <property type="match status" value="1"/>
</dbReference>
<gene>
    <name evidence="9" type="ORF">PQJ73_24195</name>
</gene>
<keyword evidence="5" id="KW-0560">Oxidoreductase</keyword>
<dbReference type="Pfam" id="PF01568">
    <property type="entry name" value="Molydop_binding"/>
    <property type="match status" value="1"/>
</dbReference>
<evidence type="ECO:0000259" key="8">
    <source>
        <dbReference type="PROSITE" id="PS51669"/>
    </source>
</evidence>
<dbReference type="InterPro" id="IPR006656">
    <property type="entry name" value="Mopterin_OxRdtase"/>
</dbReference>
<dbReference type="InterPro" id="IPR006963">
    <property type="entry name" value="Mopterin_OxRdtase_4Fe-4S_dom"/>
</dbReference>
<dbReference type="RefSeq" id="WP_272779629.1">
    <property type="nucleotide sequence ID" value="NZ_JAQQLI010000052.1"/>
</dbReference>
<reference evidence="9" key="2">
    <citation type="submission" date="2023-02" db="EMBL/GenBank/DDBJ databases">
        <authorList>
            <person name="Rayyan A."/>
            <person name="Meyer T."/>
            <person name="Kyndt J.A."/>
        </authorList>
    </citation>
    <scope>NUCLEOTIDE SEQUENCE</scope>
    <source>
        <strain evidence="9">DSM 9987</strain>
    </source>
</reference>
<reference evidence="9" key="1">
    <citation type="journal article" date="2023" name="Microbiol Resour">
        <title>Genome Sequences of Rhodoplanes serenus and Two Thermotolerant Strains, Rhodoplanes tepidamans and 'Rhodoplanes cryptolactis,' Further Refine the Genus.</title>
        <authorList>
            <person name="Rayyan A.A."/>
            <person name="Kyndt J.A."/>
        </authorList>
    </citation>
    <scope>NUCLEOTIDE SEQUENCE</scope>
    <source>
        <strain evidence="9">DSM 9987</strain>
    </source>
</reference>
<dbReference type="Gene3D" id="3.40.228.10">
    <property type="entry name" value="Dimethylsulfoxide Reductase, domain 2"/>
    <property type="match status" value="1"/>
</dbReference>
<dbReference type="SUPFAM" id="SSF53706">
    <property type="entry name" value="Formate dehydrogenase/DMSO reductase, domains 1-3"/>
    <property type="match status" value="1"/>
</dbReference>
<evidence type="ECO:0000256" key="2">
    <source>
        <dbReference type="ARBA" id="ARBA00010312"/>
    </source>
</evidence>
<protein>
    <submittedName>
        <fullName evidence="9">Molybdopterin-dependent oxidoreductase</fullName>
    </submittedName>
</protein>
<evidence type="ECO:0000313" key="9">
    <source>
        <dbReference type="EMBL" id="MDC7788798.1"/>
    </source>
</evidence>
<keyword evidence="3" id="KW-0500">Molybdenum</keyword>
<keyword evidence="10" id="KW-1185">Reference proteome</keyword>
<dbReference type="SUPFAM" id="SSF50692">
    <property type="entry name" value="ADC-like"/>
    <property type="match status" value="1"/>
</dbReference>
<dbReference type="Gene3D" id="2.40.40.20">
    <property type="match status" value="1"/>
</dbReference>
<dbReference type="InterPro" id="IPR006657">
    <property type="entry name" value="MoPterin_dinucl-bd_dom"/>
</dbReference>
<keyword evidence="7" id="KW-0411">Iron-sulfur</keyword>
<proteinExistence type="inferred from homology"/>
<dbReference type="Pfam" id="PF00384">
    <property type="entry name" value="Molybdopterin"/>
    <property type="match status" value="1"/>
</dbReference>
<dbReference type="InterPro" id="IPR009010">
    <property type="entry name" value="Asp_de-COase-like_dom_sf"/>
</dbReference>
<evidence type="ECO:0000256" key="3">
    <source>
        <dbReference type="ARBA" id="ARBA00022505"/>
    </source>
</evidence>
<feature type="domain" description="4Fe-4S Mo/W bis-MGD-type" evidence="8">
    <location>
        <begin position="22"/>
        <end position="78"/>
    </location>
</feature>
<comment type="cofactor">
    <cofactor evidence="1">
        <name>Mo-bis(molybdopterin guanine dinucleotide)</name>
        <dbReference type="ChEBI" id="CHEBI:60539"/>
    </cofactor>
</comment>
<dbReference type="Proteomes" id="UP001165652">
    <property type="component" value="Unassembled WGS sequence"/>
</dbReference>
<evidence type="ECO:0000256" key="4">
    <source>
        <dbReference type="ARBA" id="ARBA00022723"/>
    </source>
</evidence>
<comment type="caution">
    <text evidence="9">The sequence shown here is derived from an EMBL/GenBank/DDBJ whole genome shotgun (WGS) entry which is preliminary data.</text>
</comment>
<evidence type="ECO:0000256" key="1">
    <source>
        <dbReference type="ARBA" id="ARBA00001942"/>
    </source>
</evidence>
<organism evidence="9 10">
    <name type="scientific">Rhodoplanes tepidamans</name>
    <name type="common">Rhodoplanes cryptolactis</name>
    <dbReference type="NCBI Taxonomy" id="200616"/>
    <lineage>
        <taxon>Bacteria</taxon>
        <taxon>Pseudomonadati</taxon>
        <taxon>Pseudomonadota</taxon>
        <taxon>Alphaproteobacteria</taxon>
        <taxon>Hyphomicrobiales</taxon>
        <taxon>Nitrobacteraceae</taxon>
        <taxon>Rhodoplanes</taxon>
    </lineage>
</organism>
<dbReference type="Gene3D" id="2.20.25.90">
    <property type="entry name" value="ADC-like domains"/>
    <property type="match status" value="1"/>
</dbReference>
<evidence type="ECO:0000256" key="7">
    <source>
        <dbReference type="ARBA" id="ARBA00023014"/>
    </source>
</evidence>
<evidence type="ECO:0000256" key="6">
    <source>
        <dbReference type="ARBA" id="ARBA00023004"/>
    </source>
</evidence>
<dbReference type="EMBL" id="JAQQLI010000052">
    <property type="protein sequence ID" value="MDC7788798.1"/>
    <property type="molecule type" value="Genomic_DNA"/>
</dbReference>
<keyword evidence="6" id="KW-0408">Iron</keyword>
<accession>A0ABT5JH26</accession>
<evidence type="ECO:0000256" key="5">
    <source>
        <dbReference type="ARBA" id="ARBA00023002"/>
    </source>
</evidence>
<dbReference type="PANTHER" id="PTHR43742">
    <property type="entry name" value="TRIMETHYLAMINE-N-OXIDE REDUCTASE"/>
    <property type="match status" value="1"/>
</dbReference>
<name>A0ABT5JH26_RHOTP</name>
<dbReference type="Pfam" id="PF04879">
    <property type="entry name" value="Molybdop_Fe4S4"/>
    <property type="match status" value="1"/>
</dbReference>
<dbReference type="InterPro" id="IPR006655">
    <property type="entry name" value="Mopterin_OxRdtase_prok_CS"/>
</dbReference>
<dbReference type="PANTHER" id="PTHR43742:SF6">
    <property type="entry name" value="OXIDOREDUCTASE YYAE-RELATED"/>
    <property type="match status" value="1"/>
</dbReference>
<keyword evidence="4" id="KW-0479">Metal-binding</keyword>